<dbReference type="RefSeq" id="WP_161746179.1">
    <property type="nucleotide sequence ID" value="NZ_JAAAMV010000025.1"/>
</dbReference>
<sequence>MKFESNTILITGGASGIGLALAKRFLAAGNKVIIGGRRADKLAEAKAVHPELATYVVDVSKEAERIALYEQVTREHPDVNVLLNNAGVMRFIRLDAQEPWQDAESELATNLAAPIHLSTLFARHFAGKDQAAILNVTSGLAHVPIAAAPVYCATKAALHSFTLSLRKQLEQQGIEVLEICPPHTNTDLGIPGGNAHGIPLDLFADAVMKSLAEGEQEVSYGWSTLTSQASRAERDEIFKQVNA</sequence>
<evidence type="ECO:0000256" key="2">
    <source>
        <dbReference type="ARBA" id="ARBA00023002"/>
    </source>
</evidence>
<dbReference type="SUPFAM" id="SSF51735">
    <property type="entry name" value="NAD(P)-binding Rossmann-fold domains"/>
    <property type="match status" value="1"/>
</dbReference>
<evidence type="ECO:0000259" key="4">
    <source>
        <dbReference type="SMART" id="SM00822"/>
    </source>
</evidence>
<accession>A0ABW9XWS2</accession>
<dbReference type="Pfam" id="PF00106">
    <property type="entry name" value="adh_short"/>
    <property type="match status" value="1"/>
</dbReference>
<dbReference type="EMBL" id="JAAAMV010000025">
    <property type="protein sequence ID" value="NBD27163.1"/>
    <property type="molecule type" value="Genomic_DNA"/>
</dbReference>
<gene>
    <name evidence="5" type="ORF">GT019_25095</name>
</gene>
<name>A0ABW9XWS2_9BACL</name>
<evidence type="ECO:0000256" key="3">
    <source>
        <dbReference type="RuleBase" id="RU000363"/>
    </source>
</evidence>
<feature type="domain" description="Ketoreductase" evidence="4">
    <location>
        <begin position="6"/>
        <end position="180"/>
    </location>
</feature>
<dbReference type="PROSITE" id="PS00061">
    <property type="entry name" value="ADH_SHORT"/>
    <property type="match status" value="1"/>
</dbReference>
<dbReference type="Gene3D" id="3.40.50.720">
    <property type="entry name" value="NAD(P)-binding Rossmann-like Domain"/>
    <property type="match status" value="1"/>
</dbReference>
<comment type="similarity">
    <text evidence="1 3">Belongs to the short-chain dehydrogenases/reductases (SDR) family.</text>
</comment>
<dbReference type="PRINTS" id="PR00081">
    <property type="entry name" value="GDHRDH"/>
</dbReference>
<evidence type="ECO:0000313" key="5">
    <source>
        <dbReference type="EMBL" id="NBD27163.1"/>
    </source>
</evidence>
<proteinExistence type="inferred from homology"/>
<dbReference type="PANTHER" id="PTHR44196">
    <property type="entry name" value="DEHYDROGENASE/REDUCTASE SDR FAMILY MEMBER 7B"/>
    <property type="match status" value="1"/>
</dbReference>
<dbReference type="Proteomes" id="UP000665561">
    <property type="component" value="Unassembled WGS sequence"/>
</dbReference>
<protein>
    <submittedName>
        <fullName evidence="5">SDR family NAD(P)-dependent oxidoreductase</fullName>
    </submittedName>
</protein>
<evidence type="ECO:0000256" key="1">
    <source>
        <dbReference type="ARBA" id="ARBA00006484"/>
    </source>
</evidence>
<dbReference type="InterPro" id="IPR020904">
    <property type="entry name" value="Sc_DH/Rdtase_CS"/>
</dbReference>
<evidence type="ECO:0000313" key="6">
    <source>
        <dbReference type="Proteomes" id="UP000665561"/>
    </source>
</evidence>
<dbReference type="PANTHER" id="PTHR44196:SF1">
    <property type="entry name" value="DEHYDROGENASE_REDUCTASE SDR FAMILY MEMBER 7B"/>
    <property type="match status" value="1"/>
</dbReference>
<reference evidence="5 6" key="1">
    <citation type="submission" date="2020-01" db="EMBL/GenBank/DDBJ databases">
        <title>Paenibacillus soybeanensis sp. nov. isolated from the nodules of soybean (Glycine max(L.) Merr).</title>
        <authorList>
            <person name="Wang H."/>
        </authorList>
    </citation>
    <scope>NUCLEOTIDE SEQUENCE [LARGE SCALE GENOMIC DNA]</scope>
    <source>
        <strain evidence="5 6">T1</strain>
    </source>
</reference>
<dbReference type="SMART" id="SM00822">
    <property type="entry name" value="PKS_KR"/>
    <property type="match status" value="1"/>
</dbReference>
<dbReference type="InterPro" id="IPR036291">
    <property type="entry name" value="NAD(P)-bd_dom_sf"/>
</dbReference>
<dbReference type="PRINTS" id="PR00080">
    <property type="entry name" value="SDRFAMILY"/>
</dbReference>
<keyword evidence="6" id="KW-1185">Reference proteome</keyword>
<organism evidence="5 6">
    <name type="scientific">Paenibacillus glycinis</name>
    <dbReference type="NCBI Taxonomy" id="2697035"/>
    <lineage>
        <taxon>Bacteria</taxon>
        <taxon>Bacillati</taxon>
        <taxon>Bacillota</taxon>
        <taxon>Bacilli</taxon>
        <taxon>Bacillales</taxon>
        <taxon>Paenibacillaceae</taxon>
        <taxon>Paenibacillus</taxon>
    </lineage>
</organism>
<keyword evidence="2" id="KW-0560">Oxidoreductase</keyword>
<dbReference type="InterPro" id="IPR002347">
    <property type="entry name" value="SDR_fam"/>
</dbReference>
<dbReference type="InterPro" id="IPR057326">
    <property type="entry name" value="KR_dom"/>
</dbReference>
<comment type="caution">
    <text evidence="5">The sequence shown here is derived from an EMBL/GenBank/DDBJ whole genome shotgun (WGS) entry which is preliminary data.</text>
</comment>